<reference evidence="1 2" key="1">
    <citation type="journal article" date="2023" name="Limnol Oceanogr Lett">
        <title>Environmental adaptations by the intertidal Antarctic cyanobacterium Halotia branconii CENA392 as revealed using long-read genome sequencing.</title>
        <authorList>
            <person name="Dextro R.B."/>
            <person name="Delbaje E."/>
            <person name="Freitas P.N.N."/>
            <person name="Geraldes V."/>
            <person name="Pinto E."/>
            <person name="Long P.F."/>
            <person name="Fiore M.F."/>
        </authorList>
    </citation>
    <scope>NUCLEOTIDE SEQUENCE [LARGE SCALE GENOMIC DNA]</scope>
    <source>
        <strain evidence="1 2">CENA392</strain>
    </source>
</reference>
<organism evidence="1 2">
    <name type="scientific">Halotia branconii CENA392</name>
    <dbReference type="NCBI Taxonomy" id="1539056"/>
    <lineage>
        <taxon>Bacteria</taxon>
        <taxon>Bacillati</taxon>
        <taxon>Cyanobacteriota</taxon>
        <taxon>Cyanophyceae</taxon>
        <taxon>Nostocales</taxon>
        <taxon>Nodulariaceae</taxon>
        <taxon>Halotia</taxon>
    </lineage>
</organism>
<gene>
    <name evidence="1" type="ORF">QI031_23830</name>
</gene>
<protein>
    <submittedName>
        <fullName evidence="1">Uncharacterized protein</fullName>
    </submittedName>
</protein>
<dbReference type="AlphaFoldDB" id="A0AAJ6P8M3"/>
<name>A0AAJ6P8M3_9CYAN</name>
<evidence type="ECO:0000313" key="1">
    <source>
        <dbReference type="EMBL" id="WGV24766.1"/>
    </source>
</evidence>
<dbReference type="RefSeq" id="WP_281482079.1">
    <property type="nucleotide sequence ID" value="NZ_CP124543.1"/>
</dbReference>
<keyword evidence="2" id="KW-1185">Reference proteome</keyword>
<dbReference type="EMBL" id="CP124543">
    <property type="protein sequence ID" value="WGV24766.1"/>
    <property type="molecule type" value="Genomic_DNA"/>
</dbReference>
<accession>A0AAJ6P8M3</accession>
<evidence type="ECO:0000313" key="2">
    <source>
        <dbReference type="Proteomes" id="UP001223520"/>
    </source>
</evidence>
<dbReference type="KEGG" id="hbq:QI031_23830"/>
<dbReference type="Proteomes" id="UP001223520">
    <property type="component" value="Chromosome"/>
</dbReference>
<proteinExistence type="predicted"/>
<sequence length="80" mass="9206">MNNEDLSNIPQPDPSWDYYGTWRLLHGIKARIDEALKIMKNSEHSTAEIDKEIKLSLEIASDRLIEIIDNDLVTHDDETA</sequence>